<dbReference type="Pfam" id="PF13540">
    <property type="entry name" value="RCC1_2"/>
    <property type="match status" value="7"/>
</dbReference>
<dbReference type="InterPro" id="IPR009091">
    <property type="entry name" value="RCC1/BLIP-II"/>
</dbReference>
<accession>A0ABX7NK71</accession>
<keyword evidence="4" id="KW-1185">Reference proteome</keyword>
<organism evidence="3 4">
    <name type="scientific">Myxococcus landrumensis</name>
    <dbReference type="NCBI Taxonomy" id="2813577"/>
    <lineage>
        <taxon>Bacteria</taxon>
        <taxon>Pseudomonadati</taxon>
        <taxon>Myxococcota</taxon>
        <taxon>Myxococcia</taxon>
        <taxon>Myxococcales</taxon>
        <taxon>Cystobacterineae</taxon>
        <taxon>Myxococcaceae</taxon>
        <taxon>Myxococcus</taxon>
    </lineage>
</organism>
<name>A0ABX7NK71_9BACT</name>
<evidence type="ECO:0000313" key="4">
    <source>
        <dbReference type="Proteomes" id="UP000663090"/>
    </source>
</evidence>
<dbReference type="InterPro" id="IPR000408">
    <property type="entry name" value="Reg_chr_condens"/>
</dbReference>
<evidence type="ECO:0000256" key="1">
    <source>
        <dbReference type="ARBA" id="ARBA00022737"/>
    </source>
</evidence>
<dbReference type="Pfam" id="PF17892">
    <property type="entry name" value="Cadherin_5"/>
    <property type="match status" value="3"/>
</dbReference>
<dbReference type="Proteomes" id="UP000663090">
    <property type="component" value="Chromosome"/>
</dbReference>
<dbReference type="PANTHER" id="PTHR22872">
    <property type="entry name" value="BTK-BINDING PROTEIN-RELATED"/>
    <property type="match status" value="1"/>
</dbReference>
<dbReference type="Gene3D" id="2.130.10.30">
    <property type="entry name" value="Regulator of chromosome condensation 1/beta-lactamase-inhibitor protein II"/>
    <property type="match status" value="3"/>
</dbReference>
<keyword evidence="1" id="KW-0677">Repeat</keyword>
<reference evidence="3 4" key="1">
    <citation type="submission" date="2021-02" db="EMBL/GenBank/DDBJ databases">
        <title>De Novo genome assembly of isolated myxobacteria.</title>
        <authorList>
            <person name="Stevens D.C."/>
        </authorList>
    </citation>
    <scope>NUCLEOTIDE SEQUENCE [LARGE SCALE GENOMIC DNA]</scope>
    <source>
        <strain evidence="3 4">SCHIC003</strain>
    </source>
</reference>
<dbReference type="PROSITE" id="PS50012">
    <property type="entry name" value="RCC1_3"/>
    <property type="match status" value="5"/>
</dbReference>
<dbReference type="NCBIfam" id="NF012211">
    <property type="entry name" value="tand_rpt_95"/>
    <property type="match status" value="5"/>
</dbReference>
<protein>
    <submittedName>
        <fullName evidence="3">Tandem-95 repeat protein</fullName>
    </submittedName>
</protein>
<dbReference type="SUPFAM" id="SSF50985">
    <property type="entry name" value="RCC1/BLIP-II"/>
    <property type="match status" value="1"/>
</dbReference>
<dbReference type="Gene3D" id="2.60.40.2810">
    <property type="match status" value="5"/>
</dbReference>
<proteinExistence type="predicted"/>
<dbReference type="RefSeq" id="WP_206719488.1">
    <property type="nucleotide sequence ID" value="NZ_CP071091.1"/>
</dbReference>
<feature type="domain" description="Cadherin-like" evidence="2">
    <location>
        <begin position="2"/>
        <end position="91"/>
    </location>
</feature>
<gene>
    <name evidence="3" type="ORF">JY572_18320</name>
</gene>
<dbReference type="InterPro" id="IPR051625">
    <property type="entry name" value="Signaling_Regulatory_Domain"/>
</dbReference>
<dbReference type="PRINTS" id="PR00633">
    <property type="entry name" value="RCCNDNSATION"/>
</dbReference>
<evidence type="ECO:0000313" key="3">
    <source>
        <dbReference type="EMBL" id="QSQ17869.1"/>
    </source>
</evidence>
<sequence>MAPSAVDDQATTDEDASAFIQDTSLVSNDFDADGDGLRVLSVGSATHGSVTMLEGGTIRFAPEADFSGTATFEYVVGDGRQTDTGKVTVTVSPMPDVPKAVADSLSMTEDSVLVIPGTTLLANDTDADGDTLRVASVRGPAQGAFEWAHGNVTFTPDANFFGTVTFEYMVSDGTSASIAPVTITVTPVNDAPSAVKDDVSLDEDVVRVIPTAMLLANDTDIEGDTLSVTGVGSATHGTVTLSGGNVTFTPEENYFGDAGFEYTVSDGHSTSAAKVALTVNSVSDAPVAVADTVYAIKNSGQFIRRDTLTENDINLDRGVLIITAVRNATHCSVKIDGGDIDFSPEANFTGTATFEYTARNWTGGTSTTRVTVLVTERPVAVDDAVSTDEDTVLVIPSATLVANDTDGDGDILRVEDVFSATRGSVTLADGNITFTPEANFFGSVTFEYRVSDGRYTSNAKVSVTVNSVNDAPRGVADSAVATVGAELRIPVPTLLLNDSDQEGDSMTVSQVANAHNGVVALDGQLVRFTPAPGFVGTASFEYQVSDIHGAVGTGFVSVRVRDYALKSVSAGRRHTCAVFTDGRVKCWGGNTSGQLGLEHTNSRGDGRDNQMGGFLPFVRLGMGQRVTALSLGESFTCALFESGGVKCWGLNSVGQLGLGDMSNRGDAPDEMGDSLPWIDLGTGRTAKSVVSGSEHVCAILDNGEVKCWGRNDWGQLGLGDKQDRGDGPGEMGDALPRVNLGTGRTAKALAAGAVHTCALLDDDSVKCWGTSSRGQLGLGYFAQLGDGPGEMGDALASMRLGTGRTAKALATREFSTCALLDDGSVKCWGSNDHGQLGLGDSQNRGDGPEEMGDALPSVLLGTGRTALALTVGAIHTCALLDDGSVKCWGCNDWGELGLGYSWHIGVGPGQMGDALPRVNLGTGRAVTSLEAGTSHTCATFDEGSVKCWGGNFAGQLGLGDRESRGDNAGEMGDVLPVVDL</sequence>
<feature type="domain" description="Cadherin-like" evidence="2">
    <location>
        <begin position="188"/>
        <end position="280"/>
    </location>
</feature>
<dbReference type="Pfam" id="PF17963">
    <property type="entry name" value="Big_9"/>
    <property type="match status" value="3"/>
</dbReference>
<dbReference type="InterPro" id="IPR041690">
    <property type="entry name" value="Cadherin_5"/>
</dbReference>
<evidence type="ECO:0000259" key="2">
    <source>
        <dbReference type="Pfam" id="PF17892"/>
    </source>
</evidence>
<dbReference type="EMBL" id="CP071091">
    <property type="protein sequence ID" value="QSQ17869.1"/>
    <property type="molecule type" value="Genomic_DNA"/>
</dbReference>
<feature type="domain" description="Cadherin-like" evidence="2">
    <location>
        <begin position="376"/>
        <end position="466"/>
    </location>
</feature>